<dbReference type="Gene3D" id="1.20.910.10">
    <property type="entry name" value="Heme oxygenase-like"/>
    <property type="match status" value="1"/>
</dbReference>
<dbReference type="PANTHER" id="PTHR43198">
    <property type="entry name" value="BIFUNCTIONAL TH2 PROTEIN"/>
    <property type="match status" value="1"/>
</dbReference>
<reference evidence="3 4" key="1">
    <citation type="submission" date="2019-03" db="EMBL/GenBank/DDBJ databases">
        <title>Draft genome sequences of novel Actinobacteria.</title>
        <authorList>
            <person name="Sahin N."/>
            <person name="Ay H."/>
            <person name="Saygin H."/>
        </authorList>
    </citation>
    <scope>NUCLEOTIDE SEQUENCE [LARGE SCALE GENOMIC DNA]</scope>
    <source>
        <strain evidence="3 4">5K138</strain>
    </source>
</reference>
<dbReference type="PANTHER" id="PTHR43198:SF2">
    <property type="entry name" value="SI:CH1073-67J19.1-RELATED"/>
    <property type="match status" value="1"/>
</dbReference>
<dbReference type="Pfam" id="PF03070">
    <property type="entry name" value="TENA_THI-4"/>
    <property type="match status" value="1"/>
</dbReference>
<comment type="pathway">
    <text evidence="1">Cofactor biosynthesis; thiamine diphosphate biosynthesis.</text>
</comment>
<evidence type="ECO:0000259" key="2">
    <source>
        <dbReference type="Pfam" id="PF03070"/>
    </source>
</evidence>
<dbReference type="CDD" id="cd19365">
    <property type="entry name" value="TenA_C-like"/>
    <property type="match status" value="1"/>
</dbReference>
<dbReference type="OrthoDB" id="34166at2"/>
<feature type="domain" description="Thiaminase-2/PQQC" evidence="2">
    <location>
        <begin position="19"/>
        <end position="227"/>
    </location>
</feature>
<organism evidence="3 4">
    <name type="scientific">Jiangella asiatica</name>
    <dbReference type="NCBI Taxonomy" id="2530372"/>
    <lineage>
        <taxon>Bacteria</taxon>
        <taxon>Bacillati</taxon>
        <taxon>Actinomycetota</taxon>
        <taxon>Actinomycetes</taxon>
        <taxon>Jiangellales</taxon>
        <taxon>Jiangellaceae</taxon>
        <taxon>Jiangella</taxon>
    </lineage>
</organism>
<comment type="caution">
    <text evidence="3">The sequence shown here is derived from an EMBL/GenBank/DDBJ whole genome shotgun (WGS) entry which is preliminary data.</text>
</comment>
<name>A0A4R5DGA2_9ACTN</name>
<dbReference type="GO" id="GO:0005829">
    <property type="term" value="C:cytosol"/>
    <property type="evidence" value="ECO:0007669"/>
    <property type="project" value="TreeGrafter"/>
</dbReference>
<dbReference type="InterPro" id="IPR050967">
    <property type="entry name" value="Thiamine_Salvage_TenA"/>
</dbReference>
<dbReference type="AlphaFoldDB" id="A0A4R5DGA2"/>
<dbReference type="Proteomes" id="UP000294739">
    <property type="component" value="Unassembled WGS sequence"/>
</dbReference>
<evidence type="ECO:0000313" key="4">
    <source>
        <dbReference type="Proteomes" id="UP000294739"/>
    </source>
</evidence>
<dbReference type="InParanoid" id="A0A4R5DGA2"/>
<dbReference type="SUPFAM" id="SSF48613">
    <property type="entry name" value="Heme oxygenase-like"/>
    <property type="match status" value="1"/>
</dbReference>
<dbReference type="InterPro" id="IPR004305">
    <property type="entry name" value="Thiaminase-2/PQQC"/>
</dbReference>
<evidence type="ECO:0000313" key="3">
    <source>
        <dbReference type="EMBL" id="TDE09725.1"/>
    </source>
</evidence>
<keyword evidence="4" id="KW-1185">Reference proteome</keyword>
<dbReference type="EMBL" id="SMKZ01000017">
    <property type="protein sequence ID" value="TDE09725.1"/>
    <property type="molecule type" value="Genomic_DNA"/>
</dbReference>
<gene>
    <name evidence="3" type="ORF">E1269_13510</name>
</gene>
<dbReference type="InterPro" id="IPR016084">
    <property type="entry name" value="Haem_Oase-like_multi-hlx"/>
</dbReference>
<sequence>MVGPGDDGGGRVSFSADAWSAARPWYDAIRRHPFLTGLADGSLDRAVFLRYIVDDAHYLSRFARALATTAARWPEPVQAARLARFAAGAVDAERLLHAALLADEGMDIDAVDAEPTPTCLAYVNTLQSDAAQAPAGVALAGLLPCFRVYTEVGRELVTVLDGADGDQHPYAAWLRTYGDPVFAEDTRTAESFVDDQAERHPGTVEAMHAAYAQATRFEWMFWDAAWRGETWPKP</sequence>
<protein>
    <submittedName>
        <fullName evidence="3">Thiaminase II</fullName>
    </submittedName>
</protein>
<accession>A0A4R5DGA2</accession>
<proteinExistence type="predicted"/>
<evidence type="ECO:0000256" key="1">
    <source>
        <dbReference type="ARBA" id="ARBA00004948"/>
    </source>
</evidence>